<dbReference type="AlphaFoldDB" id="A0A917UZ43"/>
<organism evidence="3 4">
    <name type="scientific">Lentibacillus kapialis</name>
    <dbReference type="NCBI Taxonomy" id="340214"/>
    <lineage>
        <taxon>Bacteria</taxon>
        <taxon>Bacillati</taxon>
        <taxon>Bacillota</taxon>
        <taxon>Bacilli</taxon>
        <taxon>Bacillales</taxon>
        <taxon>Bacillaceae</taxon>
        <taxon>Lentibacillus</taxon>
    </lineage>
</organism>
<accession>A0A917UZ43</accession>
<protein>
    <submittedName>
        <fullName evidence="3">3-oxoacyl-[acyl-carrier-protein] reductase FabG</fullName>
    </submittedName>
</protein>
<dbReference type="PRINTS" id="PR00080">
    <property type="entry name" value="SDRFAMILY"/>
</dbReference>
<dbReference type="GO" id="GO:0016616">
    <property type="term" value="F:oxidoreductase activity, acting on the CH-OH group of donors, NAD or NADP as acceptor"/>
    <property type="evidence" value="ECO:0007669"/>
    <property type="project" value="TreeGrafter"/>
</dbReference>
<dbReference type="InterPro" id="IPR036291">
    <property type="entry name" value="NAD(P)-bd_dom_sf"/>
</dbReference>
<dbReference type="InterPro" id="IPR002347">
    <property type="entry name" value="SDR_fam"/>
</dbReference>
<evidence type="ECO:0000256" key="1">
    <source>
        <dbReference type="ARBA" id="ARBA00006484"/>
    </source>
</evidence>
<reference evidence="3" key="2">
    <citation type="submission" date="2020-09" db="EMBL/GenBank/DDBJ databases">
        <authorList>
            <person name="Sun Q."/>
            <person name="Ohkuma M."/>
        </authorList>
    </citation>
    <scope>NUCLEOTIDE SEQUENCE</scope>
    <source>
        <strain evidence="3">JCM 12580</strain>
    </source>
</reference>
<name>A0A917UZ43_9BACI</name>
<sequence length="248" mass="26546">MRVLVTGAASGIGKGIAERFLSEGFKVVLLDKNESQLAETVQQASKLNGTAESIICDLGDENDVKSAADSAWNCWDGLDILVNNAGLAVREGFVDIPIANWDQILNVNLKGTFMLSQAIAKRMIKEKIAGSIVNMSSKNGLSGSSKLAHYNTSKAGINLLTQSMAVELAEYHIRVNAVAPGFIKTPLDRKLKQKENGLTLTEKTPMNRMGTVQEVANGVFFLASNEASYITGTTLVIDGGHLANASEF</sequence>
<comment type="similarity">
    <text evidence="1">Belongs to the short-chain dehydrogenases/reductases (SDR) family.</text>
</comment>
<comment type="caution">
    <text evidence="3">The sequence shown here is derived from an EMBL/GenBank/DDBJ whole genome shotgun (WGS) entry which is preliminary data.</text>
</comment>
<evidence type="ECO:0000313" key="3">
    <source>
        <dbReference type="EMBL" id="GGJ99299.1"/>
    </source>
</evidence>
<dbReference type="FunFam" id="3.40.50.720:FF:000084">
    <property type="entry name" value="Short-chain dehydrogenase reductase"/>
    <property type="match status" value="1"/>
</dbReference>
<evidence type="ECO:0000256" key="2">
    <source>
        <dbReference type="ARBA" id="ARBA00023002"/>
    </source>
</evidence>
<dbReference type="SUPFAM" id="SSF51735">
    <property type="entry name" value="NAD(P)-binding Rossmann-fold domains"/>
    <property type="match status" value="1"/>
</dbReference>
<reference evidence="3" key="1">
    <citation type="journal article" date="2014" name="Int. J. Syst. Evol. Microbiol.">
        <title>Complete genome sequence of Corynebacterium casei LMG S-19264T (=DSM 44701T), isolated from a smear-ripened cheese.</title>
        <authorList>
            <consortium name="US DOE Joint Genome Institute (JGI-PGF)"/>
            <person name="Walter F."/>
            <person name="Albersmeier A."/>
            <person name="Kalinowski J."/>
            <person name="Ruckert C."/>
        </authorList>
    </citation>
    <scope>NUCLEOTIDE SEQUENCE</scope>
    <source>
        <strain evidence="3">JCM 12580</strain>
    </source>
</reference>
<evidence type="ECO:0000313" key="4">
    <source>
        <dbReference type="Proteomes" id="UP000658382"/>
    </source>
</evidence>
<dbReference type="GO" id="GO:0008206">
    <property type="term" value="P:bile acid metabolic process"/>
    <property type="evidence" value="ECO:0007669"/>
    <property type="project" value="UniProtKB-ARBA"/>
</dbReference>
<keyword evidence="2" id="KW-0560">Oxidoreductase</keyword>
<dbReference type="CDD" id="cd05233">
    <property type="entry name" value="SDR_c"/>
    <property type="match status" value="1"/>
</dbReference>
<dbReference type="Gene3D" id="3.40.50.720">
    <property type="entry name" value="NAD(P)-binding Rossmann-like Domain"/>
    <property type="match status" value="1"/>
</dbReference>
<keyword evidence="4" id="KW-1185">Reference proteome</keyword>
<dbReference type="EMBL" id="BMNQ01000031">
    <property type="protein sequence ID" value="GGJ99299.1"/>
    <property type="molecule type" value="Genomic_DNA"/>
</dbReference>
<dbReference type="PANTHER" id="PTHR42760:SF115">
    <property type="entry name" value="3-OXOACYL-[ACYL-CARRIER-PROTEIN] REDUCTASE FABG"/>
    <property type="match status" value="1"/>
</dbReference>
<dbReference type="NCBIfam" id="NF005559">
    <property type="entry name" value="PRK07231.1"/>
    <property type="match status" value="1"/>
</dbReference>
<dbReference type="Pfam" id="PF13561">
    <property type="entry name" value="adh_short_C2"/>
    <property type="match status" value="1"/>
</dbReference>
<dbReference type="PRINTS" id="PR00081">
    <property type="entry name" value="GDHRDH"/>
</dbReference>
<dbReference type="Proteomes" id="UP000658382">
    <property type="component" value="Unassembled WGS sequence"/>
</dbReference>
<dbReference type="RefSeq" id="WP_188633142.1">
    <property type="nucleotide sequence ID" value="NZ_BMNQ01000031.1"/>
</dbReference>
<dbReference type="InterPro" id="IPR020904">
    <property type="entry name" value="Sc_DH/Rdtase_CS"/>
</dbReference>
<gene>
    <name evidence="3" type="primary">fabG</name>
    <name evidence="3" type="ORF">GCM10007063_21970</name>
</gene>
<dbReference type="PANTHER" id="PTHR42760">
    <property type="entry name" value="SHORT-CHAIN DEHYDROGENASES/REDUCTASES FAMILY MEMBER"/>
    <property type="match status" value="1"/>
</dbReference>
<proteinExistence type="inferred from homology"/>
<dbReference type="PROSITE" id="PS00061">
    <property type="entry name" value="ADH_SHORT"/>
    <property type="match status" value="1"/>
</dbReference>